<sequence length="443" mass="50685">MIGSFFNSNTRLFGRLLISGLLSLGILILIEIISFNHNVYFDLTPGKIHTFSEQTRQILKSLDKDIEFTGFYRIGERAEMRDFFERLCYYSPKLKYRLFDLDRNPGKAKLYGISNTQTVIECNGNRRVIGFPTEERVVNAILRLAQGVVKTVYFTTGHDENHEYSELKSGLETENWRFGDVQLLEYKDIPVDETVIVIARPQRDFLDDEILVIEKYLQRGGKVVILLEPFVTLPRIESFLKDHGVIAGNGIVVDQQSRLSGGDYLTPIISERFRCDLTQGLEPSSKFIFPTVRPLSVAQNEIPGITVQPFLRSSTNSWSKDDLEDVKKGNVDFKEGVDTPGPLNVAIWVRIKGEKEDTEGELICFADSDFIADTYYNLFSNKDLFLNTLGWLAKEKDLISIRSKKMEFPFHYLSLNQSRMLFWISIIGLPLMSLSGMVEIPRL</sequence>
<keyword evidence="1" id="KW-0472">Membrane</keyword>
<dbReference type="InterPro" id="IPR055396">
    <property type="entry name" value="DUF7088"/>
</dbReference>
<dbReference type="Pfam" id="PF23357">
    <property type="entry name" value="DUF7088"/>
    <property type="match status" value="1"/>
</dbReference>
<dbReference type="EMBL" id="OJIN01000149">
    <property type="protein sequence ID" value="SPD74494.1"/>
    <property type="molecule type" value="Genomic_DNA"/>
</dbReference>
<protein>
    <submittedName>
        <fullName evidence="3">Putative ABC-type uncharacterized transport system involved in gliding motility auxiliary component-like</fullName>
    </submittedName>
</protein>
<gene>
    <name evidence="3" type="ORF">PITCH_A2320001</name>
</gene>
<feature type="transmembrane region" description="Helical" evidence="1">
    <location>
        <begin position="12"/>
        <end position="35"/>
    </location>
</feature>
<proteinExistence type="predicted"/>
<feature type="domain" description="DUF7088" evidence="2">
    <location>
        <begin position="47"/>
        <end position="126"/>
    </location>
</feature>
<accession>A0A445MYA1</accession>
<name>A0A445MYA1_9BACT</name>
<evidence type="ECO:0000313" key="3">
    <source>
        <dbReference type="EMBL" id="SPD74494.1"/>
    </source>
</evidence>
<reference evidence="3" key="1">
    <citation type="submission" date="2018-01" db="EMBL/GenBank/DDBJ databases">
        <authorList>
            <person name="Regsiter A."/>
            <person name="William W."/>
        </authorList>
    </citation>
    <scope>NUCLEOTIDE SEQUENCE</scope>
    <source>
        <strain evidence="3">TRIP AH-1</strain>
    </source>
</reference>
<evidence type="ECO:0000259" key="2">
    <source>
        <dbReference type="Pfam" id="PF23357"/>
    </source>
</evidence>
<dbReference type="AlphaFoldDB" id="A0A445MYA1"/>
<evidence type="ECO:0000256" key="1">
    <source>
        <dbReference type="SAM" id="Phobius"/>
    </source>
</evidence>
<organism evidence="3">
    <name type="scientific">uncultured Desulfobacterium sp</name>
    <dbReference type="NCBI Taxonomy" id="201089"/>
    <lineage>
        <taxon>Bacteria</taxon>
        <taxon>Pseudomonadati</taxon>
        <taxon>Thermodesulfobacteriota</taxon>
        <taxon>Desulfobacteria</taxon>
        <taxon>Desulfobacterales</taxon>
        <taxon>Desulfobacteriaceae</taxon>
        <taxon>Desulfobacterium</taxon>
        <taxon>environmental samples</taxon>
    </lineage>
</organism>
<keyword evidence="1" id="KW-0812">Transmembrane</keyword>
<keyword evidence="1" id="KW-1133">Transmembrane helix</keyword>